<dbReference type="GO" id="GO:0097237">
    <property type="term" value="P:cellular response to toxic substance"/>
    <property type="evidence" value="ECO:0007669"/>
    <property type="project" value="UniProtKB-ARBA"/>
</dbReference>
<dbReference type="Proteomes" id="UP000027920">
    <property type="component" value="Unassembled WGS sequence"/>
</dbReference>
<dbReference type="OrthoDB" id="10260355at2759"/>
<dbReference type="PRINTS" id="PR00469">
    <property type="entry name" value="PNDRDTASEII"/>
</dbReference>
<keyword evidence="2" id="KW-0285">Flavoprotein</keyword>
<evidence type="ECO:0000313" key="6">
    <source>
        <dbReference type="Proteomes" id="UP000027920"/>
    </source>
</evidence>
<evidence type="ECO:0000256" key="1">
    <source>
        <dbReference type="ARBA" id="ARBA00009333"/>
    </source>
</evidence>
<keyword evidence="6" id="KW-1185">Reference proteome</keyword>
<comment type="similarity">
    <text evidence="1">Belongs to the class-II pyridine nucleotide-disulfide oxidoreductase family.</text>
</comment>
<evidence type="ECO:0000259" key="4">
    <source>
        <dbReference type="Pfam" id="PF07992"/>
    </source>
</evidence>
<dbReference type="AlphaFoldDB" id="A0A072PAZ6"/>
<dbReference type="Pfam" id="PF07992">
    <property type="entry name" value="Pyr_redox_2"/>
    <property type="match status" value="1"/>
</dbReference>
<dbReference type="GO" id="GO:0016491">
    <property type="term" value="F:oxidoreductase activity"/>
    <property type="evidence" value="ECO:0007669"/>
    <property type="project" value="UniProtKB-KW"/>
</dbReference>
<dbReference type="InterPro" id="IPR036188">
    <property type="entry name" value="FAD/NAD-bd_sf"/>
</dbReference>
<dbReference type="RefSeq" id="XP_013259038.1">
    <property type="nucleotide sequence ID" value="XM_013403584.1"/>
</dbReference>
<dbReference type="EMBL" id="AMGV01000006">
    <property type="protein sequence ID" value="KEF56448.1"/>
    <property type="molecule type" value="Genomic_DNA"/>
</dbReference>
<feature type="domain" description="FAD/NAD(P)-binding" evidence="4">
    <location>
        <begin position="6"/>
        <end position="153"/>
    </location>
</feature>
<dbReference type="GeneID" id="25282942"/>
<dbReference type="SUPFAM" id="SSF51905">
    <property type="entry name" value="FAD/NAD(P)-binding domain"/>
    <property type="match status" value="1"/>
</dbReference>
<gene>
    <name evidence="5" type="ORF">A1O9_08029</name>
</gene>
<evidence type="ECO:0000256" key="2">
    <source>
        <dbReference type="ARBA" id="ARBA00022630"/>
    </source>
</evidence>
<dbReference type="InterPro" id="IPR023753">
    <property type="entry name" value="FAD/NAD-binding_dom"/>
</dbReference>
<evidence type="ECO:0000313" key="5">
    <source>
        <dbReference type="EMBL" id="KEF56448.1"/>
    </source>
</evidence>
<dbReference type="PANTHER" id="PTHR48105">
    <property type="entry name" value="THIOREDOXIN REDUCTASE 1-RELATED-RELATED"/>
    <property type="match status" value="1"/>
</dbReference>
<sequence>MSKLYDSLIIGSGPAGLSTALGLGRVHRSCVIFSNSSFRNAGVHAAHSILGHDGKSPEQIRQAGHREVQAYGHAEFIETSIETVAMEQRQAGEHTYNGFVVEDAKGQRWSGRTLVLATGVKDIFPDLPGYADNWPSNIYQCMFCDGHERHHLPKGMLAYPKLTPMYIKFATMAHFLSQPPGSVQDPASPLKPSTVTLFTNGAANPDNDEELAKGLETLTAHGITVDERPVVKLVPDAKEGVHVHFSNSESVYMGFVVHKPWIQPSELTQTIIEQLGLTTSSSLIGAYIATTPPFNQTAIPGLFAVGDIGTPMTHVTMAMSGGAAGAAGVSHYCNDLDDQIALHRYREHPGQAKQSGLPVA</sequence>
<dbReference type="Gene3D" id="3.50.50.60">
    <property type="entry name" value="FAD/NAD(P)-binding domain"/>
    <property type="match status" value="2"/>
</dbReference>
<reference evidence="5 6" key="1">
    <citation type="submission" date="2013-03" db="EMBL/GenBank/DDBJ databases">
        <title>The Genome Sequence of Exophiala aquamarina CBS 119918.</title>
        <authorList>
            <consortium name="The Broad Institute Genomics Platform"/>
            <person name="Cuomo C."/>
            <person name="de Hoog S."/>
            <person name="Gorbushina A."/>
            <person name="Walker B."/>
            <person name="Young S.K."/>
            <person name="Zeng Q."/>
            <person name="Gargeya S."/>
            <person name="Fitzgerald M."/>
            <person name="Haas B."/>
            <person name="Abouelleil A."/>
            <person name="Allen A.W."/>
            <person name="Alvarado L."/>
            <person name="Arachchi H.M."/>
            <person name="Berlin A.M."/>
            <person name="Chapman S.B."/>
            <person name="Gainer-Dewar J."/>
            <person name="Goldberg J."/>
            <person name="Griggs A."/>
            <person name="Gujja S."/>
            <person name="Hansen M."/>
            <person name="Howarth C."/>
            <person name="Imamovic A."/>
            <person name="Ireland A."/>
            <person name="Larimer J."/>
            <person name="McCowan C."/>
            <person name="Murphy C."/>
            <person name="Pearson M."/>
            <person name="Poon T.W."/>
            <person name="Priest M."/>
            <person name="Roberts A."/>
            <person name="Saif S."/>
            <person name="Shea T."/>
            <person name="Sisk P."/>
            <person name="Sykes S."/>
            <person name="Wortman J."/>
            <person name="Nusbaum C."/>
            <person name="Birren B."/>
        </authorList>
    </citation>
    <scope>NUCLEOTIDE SEQUENCE [LARGE SCALE GENOMIC DNA]</scope>
    <source>
        <strain evidence="5 6">CBS 119918</strain>
    </source>
</reference>
<dbReference type="PRINTS" id="PR00368">
    <property type="entry name" value="FADPNR"/>
</dbReference>
<protein>
    <recommendedName>
        <fullName evidence="4">FAD/NAD(P)-binding domain-containing protein</fullName>
    </recommendedName>
</protein>
<dbReference type="InterPro" id="IPR050097">
    <property type="entry name" value="Ferredoxin-NADP_redctase_2"/>
</dbReference>
<evidence type="ECO:0000256" key="3">
    <source>
        <dbReference type="ARBA" id="ARBA00023002"/>
    </source>
</evidence>
<proteinExistence type="inferred from homology"/>
<dbReference type="STRING" id="1182545.A0A072PAZ6"/>
<accession>A0A072PAZ6</accession>
<name>A0A072PAZ6_9EURO</name>
<dbReference type="HOGENOM" id="CLU_031864_5_0_1"/>
<keyword evidence="3" id="KW-0560">Oxidoreductase</keyword>
<dbReference type="VEuPathDB" id="FungiDB:A1O9_08029"/>
<organism evidence="5 6">
    <name type="scientific">Exophiala aquamarina CBS 119918</name>
    <dbReference type="NCBI Taxonomy" id="1182545"/>
    <lineage>
        <taxon>Eukaryota</taxon>
        <taxon>Fungi</taxon>
        <taxon>Dikarya</taxon>
        <taxon>Ascomycota</taxon>
        <taxon>Pezizomycotina</taxon>
        <taxon>Eurotiomycetes</taxon>
        <taxon>Chaetothyriomycetidae</taxon>
        <taxon>Chaetothyriales</taxon>
        <taxon>Herpotrichiellaceae</taxon>
        <taxon>Exophiala</taxon>
    </lineage>
</organism>
<comment type="caution">
    <text evidence="5">The sequence shown here is derived from an EMBL/GenBank/DDBJ whole genome shotgun (WGS) entry which is preliminary data.</text>
</comment>